<name>A0A2V5K631_9BACL</name>
<dbReference type="Proteomes" id="UP000247476">
    <property type="component" value="Unassembled WGS sequence"/>
</dbReference>
<feature type="signal peptide" evidence="1">
    <location>
        <begin position="1"/>
        <end position="24"/>
    </location>
</feature>
<comment type="caution">
    <text evidence="3">The sequence shown here is derived from an EMBL/GenBank/DDBJ whole genome shotgun (WGS) entry which is preliminary data.</text>
</comment>
<dbReference type="PROSITE" id="PS51272">
    <property type="entry name" value="SLH"/>
    <property type="match status" value="2"/>
</dbReference>
<reference evidence="3 4" key="1">
    <citation type="submission" date="2018-05" db="EMBL/GenBank/DDBJ databases">
        <title>Paenibacillus flagellatus sp. nov., isolated from selenium mineral soil.</title>
        <authorList>
            <person name="Dai X."/>
        </authorList>
    </citation>
    <scope>NUCLEOTIDE SEQUENCE [LARGE SCALE GENOMIC DNA]</scope>
    <source>
        <strain evidence="3 4">DXL2</strain>
    </source>
</reference>
<keyword evidence="1" id="KW-0732">Signal</keyword>
<evidence type="ECO:0000259" key="2">
    <source>
        <dbReference type="PROSITE" id="PS51272"/>
    </source>
</evidence>
<dbReference type="Pfam" id="PF00395">
    <property type="entry name" value="SLH"/>
    <property type="match status" value="2"/>
</dbReference>
<feature type="domain" description="SLH" evidence="2">
    <location>
        <begin position="183"/>
        <end position="246"/>
    </location>
</feature>
<gene>
    <name evidence="3" type="ORF">DLM86_09815</name>
</gene>
<dbReference type="EMBL" id="QJVJ01000004">
    <property type="protein sequence ID" value="PYI54839.1"/>
    <property type="molecule type" value="Genomic_DNA"/>
</dbReference>
<evidence type="ECO:0000256" key="1">
    <source>
        <dbReference type="SAM" id="SignalP"/>
    </source>
</evidence>
<protein>
    <recommendedName>
        <fullName evidence="2">SLH domain-containing protein</fullName>
    </recommendedName>
</protein>
<dbReference type="AlphaFoldDB" id="A0A2V5K631"/>
<feature type="chain" id="PRO_5015950790" description="SLH domain-containing protein" evidence="1">
    <location>
        <begin position="25"/>
        <end position="910"/>
    </location>
</feature>
<organism evidence="3 4">
    <name type="scientific">Paenibacillus flagellatus</name>
    <dbReference type="NCBI Taxonomy" id="2211139"/>
    <lineage>
        <taxon>Bacteria</taxon>
        <taxon>Bacillati</taxon>
        <taxon>Bacillota</taxon>
        <taxon>Bacilli</taxon>
        <taxon>Bacillales</taxon>
        <taxon>Paenibacillaceae</taxon>
        <taxon>Paenibacillus</taxon>
    </lineage>
</organism>
<sequence>MKRNMKKTLTMAVAYSLVSSMVLAAPAYAEVSGGSTTTGTTNASSSANVKLSFPDVPSSHWAVKHISKLLLEGIVQGDDMGRYNPDSKVSQQDVIIMAIRMMGLESKALENKATISLPWSDVRSDARPYIAYAIDQGLIDLQEEYDAAASKWGTKEAPREWVAKIVVRAIGKKQDAIAKAEFPGTFADNDKISSGNAGYVNEAVSLGIVQGFEDNTFRPADGVTRAQMATFLSRAEKYSPNLSDRALVGTVMAIDGSKLTIRDKNGLTKDVTLHTNASFYTYKNDTTRLTPSDVKLYNEVYVLHQQGTAYLIEVTNDEIPMTGVEGKLVSVDMNELTASIEVDGKYYTYDLASNVSVRDLNGAGLSLGSLQEDSVVELKKHALIQDAKISQIVVKEMPINKTVDAAFLSFDPVNLTVKVKDRQTGAEEAFKVTDKSVFWQGDNYFDPANLFEGDIVRVEVKKSKVVKVEVVQQLVEKRDEGKLLSLSDDKTIVTIQKSGDELASYKASDRVLVVMGDGSFGSIRDLMPGDQLKLEINQNKIDKVTVQSRSIQNFTLATIETYIADSKILLVKDELGNPKSYLVTDKTRFLYDNTELTLANFQSNFVKGKRVNVVASESTLLSVQIATRMEGTVTSVSTTTGELTIKTPTGGYQTYKTLSYTSVDKYSLPSAKLTDLRTGDYVRGFFDGTQQTVVGVSVRETQLVHTISKDASNSRITVKDLAGNTSSYSLSGLPVHRNGQPVSTNDIAVDEPLQITFMGKSIESVQVLDAVRGKVTGVDAVANRVTVTDYTNVSRVFETGTNVSVRNGSTVLPSLASVKPDDRVEMVKDTSGNTTVLIIPGEQRTVQSYDASTKVLNLMRRTVNDKLAYPLHDKAYIHQGTQLIAPTALVSGNVVTVYLINDKIVEIAKP</sequence>
<accession>A0A2V5K631</accession>
<dbReference type="OrthoDB" id="2611444at2"/>
<keyword evidence="4" id="KW-1185">Reference proteome</keyword>
<evidence type="ECO:0000313" key="4">
    <source>
        <dbReference type="Proteomes" id="UP000247476"/>
    </source>
</evidence>
<proteinExistence type="predicted"/>
<evidence type="ECO:0000313" key="3">
    <source>
        <dbReference type="EMBL" id="PYI54839.1"/>
    </source>
</evidence>
<dbReference type="RefSeq" id="WP_110839833.1">
    <property type="nucleotide sequence ID" value="NZ_QJVJ01000004.1"/>
</dbReference>
<dbReference type="InterPro" id="IPR001119">
    <property type="entry name" value="SLH_dom"/>
</dbReference>
<feature type="domain" description="SLH" evidence="2">
    <location>
        <begin position="49"/>
        <end position="112"/>
    </location>
</feature>